<evidence type="ECO:0000313" key="6">
    <source>
        <dbReference type="EMBL" id="SPO38631.1"/>
    </source>
</evidence>
<dbReference type="Pfam" id="PF00169">
    <property type="entry name" value="PH"/>
    <property type="match status" value="1"/>
</dbReference>
<evidence type="ECO:0000313" key="7">
    <source>
        <dbReference type="Proteomes" id="UP000323386"/>
    </source>
</evidence>
<feature type="domain" description="Rho-GAP" evidence="5">
    <location>
        <begin position="887"/>
        <end position="1092"/>
    </location>
</feature>
<dbReference type="Gene3D" id="1.10.555.10">
    <property type="entry name" value="Rho GTPase activation protein"/>
    <property type="match status" value="1"/>
</dbReference>
<protein>
    <submittedName>
        <fullName evidence="6">Related to BEM3 - GTPase-activating protein</fullName>
    </submittedName>
</protein>
<feature type="domain" description="PX" evidence="4">
    <location>
        <begin position="418"/>
        <end position="548"/>
    </location>
</feature>
<evidence type="ECO:0000256" key="1">
    <source>
        <dbReference type="ARBA" id="ARBA00022468"/>
    </source>
</evidence>
<dbReference type="PROSITE" id="PS50003">
    <property type="entry name" value="PH_DOMAIN"/>
    <property type="match status" value="1"/>
</dbReference>
<dbReference type="InterPro" id="IPR050729">
    <property type="entry name" value="Rho-GAP"/>
</dbReference>
<evidence type="ECO:0000259" key="5">
    <source>
        <dbReference type="PROSITE" id="PS50238"/>
    </source>
</evidence>
<dbReference type="Pfam" id="PF00620">
    <property type="entry name" value="RhoGAP"/>
    <property type="match status" value="1"/>
</dbReference>
<dbReference type="CDD" id="cd06093">
    <property type="entry name" value="PX_domain"/>
    <property type="match status" value="1"/>
</dbReference>
<feature type="compositionally biased region" description="Low complexity" evidence="2">
    <location>
        <begin position="1111"/>
        <end position="1122"/>
    </location>
</feature>
<organism evidence="6 7">
    <name type="scientific">Pseudozyma flocculosa</name>
    <dbReference type="NCBI Taxonomy" id="84751"/>
    <lineage>
        <taxon>Eukaryota</taxon>
        <taxon>Fungi</taxon>
        <taxon>Dikarya</taxon>
        <taxon>Basidiomycota</taxon>
        <taxon>Ustilaginomycotina</taxon>
        <taxon>Ustilaginomycetes</taxon>
        <taxon>Ustilaginales</taxon>
        <taxon>Ustilaginaceae</taxon>
        <taxon>Pseudozyma</taxon>
    </lineage>
</organism>
<keyword evidence="1" id="KW-0343">GTPase activation</keyword>
<dbReference type="SUPFAM" id="SSF64268">
    <property type="entry name" value="PX domain"/>
    <property type="match status" value="1"/>
</dbReference>
<feature type="compositionally biased region" description="Low complexity" evidence="2">
    <location>
        <begin position="130"/>
        <end position="145"/>
    </location>
</feature>
<keyword evidence="7" id="KW-1185">Reference proteome</keyword>
<dbReference type="SUPFAM" id="SSF48350">
    <property type="entry name" value="GTPase activation domain, GAP"/>
    <property type="match status" value="1"/>
</dbReference>
<dbReference type="PANTHER" id="PTHR23176">
    <property type="entry name" value="RHO/RAC/CDC GTPASE-ACTIVATING PROTEIN"/>
    <property type="match status" value="1"/>
</dbReference>
<name>A0A5C3F5Z4_9BASI</name>
<feature type="region of interest" description="Disordered" evidence="2">
    <location>
        <begin position="1"/>
        <end position="54"/>
    </location>
</feature>
<accession>A0A5C3F5Z4</accession>
<dbReference type="GO" id="GO:0035091">
    <property type="term" value="F:phosphatidylinositol binding"/>
    <property type="evidence" value="ECO:0007669"/>
    <property type="project" value="InterPro"/>
</dbReference>
<dbReference type="GO" id="GO:0007165">
    <property type="term" value="P:signal transduction"/>
    <property type="evidence" value="ECO:0007669"/>
    <property type="project" value="InterPro"/>
</dbReference>
<feature type="region of interest" description="Disordered" evidence="2">
    <location>
        <begin position="1161"/>
        <end position="1204"/>
    </location>
</feature>
<dbReference type="Pfam" id="PF00787">
    <property type="entry name" value="PX"/>
    <property type="match status" value="1"/>
</dbReference>
<feature type="compositionally biased region" description="Low complexity" evidence="2">
    <location>
        <begin position="775"/>
        <end position="787"/>
    </location>
</feature>
<reference evidence="6 7" key="1">
    <citation type="submission" date="2018-03" db="EMBL/GenBank/DDBJ databases">
        <authorList>
            <person name="Guldener U."/>
        </authorList>
    </citation>
    <scope>NUCLEOTIDE SEQUENCE [LARGE SCALE GENOMIC DNA]</scope>
    <source>
        <strain evidence="6 7">DAOM196992</strain>
    </source>
</reference>
<dbReference type="InterPro" id="IPR001849">
    <property type="entry name" value="PH_domain"/>
</dbReference>
<evidence type="ECO:0000256" key="2">
    <source>
        <dbReference type="SAM" id="MobiDB-lite"/>
    </source>
</evidence>
<dbReference type="InterPro" id="IPR001683">
    <property type="entry name" value="PX_dom"/>
</dbReference>
<dbReference type="PROSITE" id="PS50195">
    <property type="entry name" value="PX"/>
    <property type="match status" value="1"/>
</dbReference>
<feature type="region of interest" description="Disordered" evidence="2">
    <location>
        <begin position="1099"/>
        <end position="1135"/>
    </location>
</feature>
<dbReference type="Proteomes" id="UP000323386">
    <property type="component" value="Unassembled WGS sequence"/>
</dbReference>
<dbReference type="InterPro" id="IPR011993">
    <property type="entry name" value="PH-like_dom_sf"/>
</dbReference>
<dbReference type="InterPro" id="IPR008936">
    <property type="entry name" value="Rho_GTPase_activation_prot"/>
</dbReference>
<dbReference type="Gene3D" id="2.30.29.30">
    <property type="entry name" value="Pleckstrin-homology domain (PH domain)/Phosphotyrosine-binding domain (PTB)"/>
    <property type="match status" value="1"/>
</dbReference>
<sequence>MAAVSSRSHRDTVESADNHAALADGASANSHASASRGGSSSISRSGSSSNTPGPLSLADALARSGNDYAAALDSVLAERNKLALDATKLNSENVRIWNLMGRIRKENEAMKAKVLELERGSSAGSTNRGSPLAPAAVISPASPASARRRLPGTWETERAGSPLNSPKPLRSPAPPDEADGGGRGNSASSGQMSASNSAYGQAFAQQQQDQTSTSAVPSNAPRPGQRTSSGQARDPLDGPSTNFDQSALASPVSPTQQSSIMQQRAAAKAQSLARVMHGNNGDSLGSGESGDFEAVDRSSVSGTDEGSVGGPTLSDRTHADSTSPSAHVNGGGIRSIPEQQQQSGSRYADGSSRVPPSPSRSMSQMSASATSAAPERRSFASRAATDDRTTPSIRSVRGKEGGRKLVLSPRLDASLLRVVGLRIVATNYKLGDRGKEAISFLITIEILQPPAAWANAPPTEATPPLFWTLEKNYSDILGLDARLRQKYGKKTAQRLAPLPDKNLFKDHAPAKVDQRKALLEIYLQALLVLELPDKDDVCTFLCTDVVPDRATDPYTTSKEGFLTKKGQNLGRWVTRFYVLRHSVLNYYETRGGAQIGSINIKEAQIGRQQKTSSASESDETSYRHAFLILEKRAGNSHEPPHIARHVLCAESDEERDEWVDVLVRAIAEMESIANGEATKATSQPSSAGLSSQTGGSLRDPTSPRDRHEDAGGSASHESTPYGHARRGDRDEQPLSPRDGVQSSNQSRASTSRRDLGGYADSAYSAPGSGQGPHGLSVNPSLPSSASSRTLGEPRSPVTRTGLARESQDIPGSPGSKHEALPRSKPAISGPMNGAPIPTGYKFGAKDEAVSAPHDGKKDDRKRFWQGFRGFGHNDKHSPREPRPVFGVPLAESIAISSIHEGLELPSVVYRCIEYLEKTNAAMEEGIYRLSGSSAVIKTLKDRFNAEGDVDLLAGEQYYDPHAIAGLLKTFLRELPTSVLTRELHLDFMRLNEIEDRTEKLNELGHLVSMLPLANYSLLRTLCSHLIKIIEHADVNKMTMRNVGIVFSPTLAIGAGIFALFLTEFDNVFFTDAKGEPAARVIEEDILAPDASELGYSEEGTVADTGSSLENASAAHSSQQGHASKARSKRNSLQYRESQAERLLGLEGRRLSYREKEEDWAGIGAGGGMAAGDMHHADPRQGPPQATSTTTTPTGDEVEVPVRRH</sequence>
<dbReference type="PANTHER" id="PTHR23176:SF129">
    <property type="entry name" value="RHO GTPASE ACTIVATING PROTEIN AT 16F, ISOFORM E-RELATED"/>
    <property type="match status" value="1"/>
</dbReference>
<feature type="compositionally biased region" description="Low complexity" evidence="2">
    <location>
        <begin position="351"/>
        <end position="373"/>
    </location>
</feature>
<feature type="compositionally biased region" description="Basic and acidic residues" evidence="2">
    <location>
        <begin position="8"/>
        <end position="17"/>
    </location>
</feature>
<feature type="compositionally biased region" description="Basic and acidic residues" evidence="2">
    <location>
        <begin position="701"/>
        <end position="710"/>
    </location>
</feature>
<evidence type="ECO:0000259" key="4">
    <source>
        <dbReference type="PROSITE" id="PS50195"/>
    </source>
</evidence>
<dbReference type="GO" id="GO:0005737">
    <property type="term" value="C:cytoplasm"/>
    <property type="evidence" value="ECO:0007669"/>
    <property type="project" value="TreeGrafter"/>
</dbReference>
<evidence type="ECO:0000259" key="3">
    <source>
        <dbReference type="PROSITE" id="PS50003"/>
    </source>
</evidence>
<feature type="compositionally biased region" description="Polar residues" evidence="2">
    <location>
        <begin position="740"/>
        <end position="749"/>
    </location>
</feature>
<feature type="compositionally biased region" description="Polar residues" evidence="2">
    <location>
        <begin position="239"/>
        <end position="262"/>
    </location>
</feature>
<feature type="compositionally biased region" description="Polar residues" evidence="2">
    <location>
        <begin position="679"/>
        <end position="695"/>
    </location>
</feature>
<dbReference type="SUPFAM" id="SSF50729">
    <property type="entry name" value="PH domain-like"/>
    <property type="match status" value="1"/>
</dbReference>
<feature type="domain" description="PH" evidence="3">
    <location>
        <begin position="555"/>
        <end position="667"/>
    </location>
</feature>
<feature type="compositionally biased region" description="Low complexity" evidence="2">
    <location>
        <begin position="25"/>
        <end position="50"/>
    </location>
</feature>
<dbReference type="CDD" id="cd04400">
    <property type="entry name" value="RhoGAP_fBEM3"/>
    <property type="match status" value="1"/>
</dbReference>
<feature type="compositionally biased region" description="Basic and acidic residues" evidence="2">
    <location>
        <begin position="374"/>
        <end position="389"/>
    </location>
</feature>
<gene>
    <name evidence="6" type="ORF">PSFLO_04110</name>
</gene>
<feature type="compositionally biased region" description="Low complexity" evidence="2">
    <location>
        <begin position="185"/>
        <end position="210"/>
    </location>
</feature>
<dbReference type="PROSITE" id="PS50238">
    <property type="entry name" value="RHOGAP"/>
    <property type="match status" value="1"/>
</dbReference>
<dbReference type="InterPro" id="IPR000198">
    <property type="entry name" value="RhoGAP_dom"/>
</dbReference>
<dbReference type="SMART" id="SM00233">
    <property type="entry name" value="PH"/>
    <property type="match status" value="1"/>
</dbReference>
<dbReference type="GO" id="GO:0005096">
    <property type="term" value="F:GTPase activator activity"/>
    <property type="evidence" value="ECO:0007669"/>
    <property type="project" value="UniProtKB-KW"/>
</dbReference>
<dbReference type="OrthoDB" id="185175at2759"/>
<dbReference type="AlphaFoldDB" id="A0A5C3F5Z4"/>
<dbReference type="Gene3D" id="3.30.1520.10">
    <property type="entry name" value="Phox-like domain"/>
    <property type="match status" value="1"/>
</dbReference>
<feature type="region of interest" description="Disordered" evidence="2">
    <location>
        <begin position="674"/>
        <end position="840"/>
    </location>
</feature>
<dbReference type="SMART" id="SM00324">
    <property type="entry name" value="RhoGAP"/>
    <property type="match status" value="1"/>
</dbReference>
<feature type="region of interest" description="Disordered" evidence="2">
    <location>
        <begin position="120"/>
        <end position="399"/>
    </location>
</feature>
<dbReference type="FunFam" id="1.10.555.10:FF:000049">
    <property type="entry name" value="Related to BEM3-GTPase-activating protein"/>
    <property type="match status" value="1"/>
</dbReference>
<dbReference type="InterPro" id="IPR036871">
    <property type="entry name" value="PX_dom_sf"/>
</dbReference>
<dbReference type="EMBL" id="OOIP01000011">
    <property type="protein sequence ID" value="SPO38631.1"/>
    <property type="molecule type" value="Genomic_DNA"/>
</dbReference>
<proteinExistence type="predicted"/>